<comment type="caution">
    <text evidence="8">The sequence shown here is derived from an EMBL/GenBank/DDBJ whole genome shotgun (WGS) entry which is preliminary data.</text>
</comment>
<organism evidence="8 9">
    <name type="scientific">Facklamia lactis</name>
    <dbReference type="NCBI Taxonomy" id="2749967"/>
    <lineage>
        <taxon>Bacteria</taxon>
        <taxon>Bacillati</taxon>
        <taxon>Bacillota</taxon>
        <taxon>Bacilli</taxon>
        <taxon>Lactobacillales</taxon>
        <taxon>Aerococcaceae</taxon>
        <taxon>Facklamia</taxon>
    </lineage>
</organism>
<dbReference type="Gene3D" id="3.60.120.10">
    <property type="entry name" value="Anthranilate synthase"/>
    <property type="match status" value="1"/>
</dbReference>
<evidence type="ECO:0000256" key="1">
    <source>
        <dbReference type="ARBA" id="ARBA00005970"/>
    </source>
</evidence>
<dbReference type="PROSITE" id="PS51273">
    <property type="entry name" value="GATASE_TYPE_1"/>
    <property type="match status" value="1"/>
</dbReference>
<dbReference type="Pfam" id="PF00425">
    <property type="entry name" value="Chorismate_bind"/>
    <property type="match status" value="1"/>
</dbReference>
<dbReference type="SUPFAM" id="SSF56322">
    <property type="entry name" value="ADC synthase"/>
    <property type="match status" value="1"/>
</dbReference>
<gene>
    <name evidence="8" type="primary">pabB</name>
    <name evidence="8" type="ORF">HZY91_02535</name>
</gene>
<keyword evidence="8" id="KW-0032">Aminotransferase</keyword>
<dbReference type="InterPro" id="IPR006221">
    <property type="entry name" value="TrpG/PapA_dom"/>
</dbReference>
<sequence length="670" mass="76192">MKCLIIDNYDSYTYNLYQLIAKVTQEMPLVVKNDQLSYEDLSDLDYDAIVISPGPGRPENPKDFGLCREVIEKSDRPILGICLGQQGLYYLNGGTIGLAPEPIHGRLSEIQHQNRGLFADIPQNFKVTRYHSLICKEEELENIQVDARTSDGLIMGISHRAKPHYAVQFHPESIASEEGEAIIRNFMRLVVDNQLETLPLYYQQHDFRGSALAIFDQLNQQNPQTHWLDSSLVSPGLSRFSIIGQAGPKRGHRLEYSVEENRVMKRVGLESQTVINQDILTYLDQHQPKWPVHPDLPCDFQLGYVGYLGYELKALTEGVNRHSSSYPDALLDYIDRAVIIDHQENQLYYLSYFDDRDWMMSIQLEKKVESLTYQAEEEINQLPTISWSMSHQDYLQAIHQCQDWIRQGESYEICLTNRLTIQGHLDPYRYYQCLRQSSPGPYAAFLQFKELSVACSSMEKFLTLDRNRMVQSKPIKGTARRGQTEAEDQRIIQALANEEKTIAENLMIVDLLRNDLGKVCQVGSVTVPHLMVVETYSTLHQLVTTIQGELETDQSPIDLFRACFPGGSMTGAPKYRTLELIDQLESHARGIYSGTIGYLANNGCMDLNIVIRTAVIEEEQVTLGVGGAIIALSDPEDEFQETLVKAQGALNALKHYYQLDTDFQFDIHGS</sequence>
<dbReference type="InterPro" id="IPR006805">
    <property type="entry name" value="Anth_synth_I_N"/>
</dbReference>
<evidence type="ECO:0000256" key="3">
    <source>
        <dbReference type="ARBA" id="ARBA00022679"/>
    </source>
</evidence>
<reference evidence="8 9" key="1">
    <citation type="submission" date="2020-07" db="EMBL/GenBank/DDBJ databases">
        <title>Facklamia lactis sp. nov., isolated from raw milk.</title>
        <authorList>
            <person name="Doll E.V."/>
            <person name="Huptas C."/>
            <person name="Staib L."/>
            <person name="Wenning M."/>
            <person name="Scherer S."/>
        </authorList>
    </citation>
    <scope>NUCLEOTIDE SEQUENCE [LARGE SCALE GENOMIC DNA]</scope>
    <source>
        <strain evidence="8 9">DSM 111018</strain>
    </source>
</reference>
<dbReference type="InterPro" id="IPR005802">
    <property type="entry name" value="ADC_synth_comp_1"/>
</dbReference>
<protein>
    <recommendedName>
        <fullName evidence="2">aminodeoxychorismate synthase</fullName>
        <ecNumber evidence="2">2.6.1.85</ecNumber>
    </recommendedName>
</protein>
<keyword evidence="9" id="KW-1185">Reference proteome</keyword>
<dbReference type="InterPro" id="IPR015890">
    <property type="entry name" value="Chorismate_C"/>
</dbReference>
<dbReference type="PANTHER" id="PTHR11236">
    <property type="entry name" value="AMINOBENZOATE/ANTHRANILATE SYNTHASE"/>
    <property type="match status" value="1"/>
</dbReference>
<evidence type="ECO:0000259" key="6">
    <source>
        <dbReference type="Pfam" id="PF00425"/>
    </source>
</evidence>
<dbReference type="SUPFAM" id="SSF52317">
    <property type="entry name" value="Class I glutamine amidotransferase-like"/>
    <property type="match status" value="1"/>
</dbReference>
<dbReference type="NCBIfam" id="TIGR00553">
    <property type="entry name" value="pabB"/>
    <property type="match status" value="1"/>
</dbReference>
<proteinExistence type="inferred from homology"/>
<dbReference type="Proteomes" id="UP000721415">
    <property type="component" value="Unassembled WGS sequence"/>
</dbReference>
<dbReference type="CDD" id="cd01743">
    <property type="entry name" value="GATase1_Anthranilate_Synthase"/>
    <property type="match status" value="1"/>
</dbReference>
<name>A0ABS0LP48_9LACT</name>
<dbReference type="EMBL" id="JACBXQ010000001">
    <property type="protein sequence ID" value="MBG9985767.1"/>
    <property type="molecule type" value="Genomic_DNA"/>
</dbReference>
<evidence type="ECO:0000259" key="5">
    <source>
        <dbReference type="Pfam" id="PF00117"/>
    </source>
</evidence>
<feature type="domain" description="Anthranilate synthase component I N-terminal" evidence="7">
    <location>
        <begin position="212"/>
        <end position="348"/>
    </location>
</feature>
<dbReference type="InterPro" id="IPR005801">
    <property type="entry name" value="ADC_synthase"/>
</dbReference>
<evidence type="ECO:0000256" key="2">
    <source>
        <dbReference type="ARBA" id="ARBA00013139"/>
    </source>
</evidence>
<accession>A0ABS0LP48</accession>
<keyword evidence="4" id="KW-0315">Glutamine amidotransferase</keyword>
<dbReference type="InterPro" id="IPR029062">
    <property type="entry name" value="Class_I_gatase-like"/>
</dbReference>
<evidence type="ECO:0000313" key="8">
    <source>
        <dbReference type="EMBL" id="MBG9985767.1"/>
    </source>
</evidence>
<dbReference type="PRINTS" id="PR00099">
    <property type="entry name" value="CPSGATASE"/>
</dbReference>
<feature type="domain" description="Chorismate-utilising enzyme C-terminal" evidence="6">
    <location>
        <begin position="391"/>
        <end position="645"/>
    </location>
</feature>
<dbReference type="GO" id="GO:0046820">
    <property type="term" value="F:4-amino-4-deoxychorismate synthase activity"/>
    <property type="evidence" value="ECO:0007669"/>
    <property type="project" value="UniProtKB-EC"/>
</dbReference>
<dbReference type="RefSeq" id="WP_197114371.1">
    <property type="nucleotide sequence ID" value="NZ_JACBXQ010000001.1"/>
</dbReference>
<dbReference type="InterPro" id="IPR019999">
    <property type="entry name" value="Anth_synth_I-like"/>
</dbReference>
<keyword evidence="3 8" id="KW-0808">Transferase</keyword>
<dbReference type="Pfam" id="PF04715">
    <property type="entry name" value="Anth_synt_I_N"/>
    <property type="match status" value="1"/>
</dbReference>
<dbReference type="PANTHER" id="PTHR11236:SF18">
    <property type="entry name" value="AMINODEOXYCHORISMATE SYNTHASE"/>
    <property type="match status" value="1"/>
</dbReference>
<dbReference type="InterPro" id="IPR017926">
    <property type="entry name" value="GATASE"/>
</dbReference>
<dbReference type="NCBIfam" id="TIGR00566">
    <property type="entry name" value="trpG_papA"/>
    <property type="match status" value="1"/>
</dbReference>
<evidence type="ECO:0000256" key="4">
    <source>
        <dbReference type="ARBA" id="ARBA00022962"/>
    </source>
</evidence>
<dbReference type="EC" id="2.6.1.85" evidence="2"/>
<evidence type="ECO:0000259" key="7">
    <source>
        <dbReference type="Pfam" id="PF04715"/>
    </source>
</evidence>
<feature type="domain" description="Glutamine amidotransferase" evidence="5">
    <location>
        <begin position="4"/>
        <end position="187"/>
    </location>
</feature>
<comment type="similarity">
    <text evidence="1">In the C-terminal section; belongs to the anthranilate synthase component I family.</text>
</comment>
<evidence type="ECO:0000313" key="9">
    <source>
        <dbReference type="Proteomes" id="UP000721415"/>
    </source>
</evidence>
<dbReference type="PRINTS" id="PR00097">
    <property type="entry name" value="ANTSNTHASEII"/>
</dbReference>
<dbReference type="PRINTS" id="PR00096">
    <property type="entry name" value="GATASE"/>
</dbReference>
<dbReference type="Pfam" id="PF00117">
    <property type="entry name" value="GATase"/>
    <property type="match status" value="1"/>
</dbReference>
<dbReference type="Gene3D" id="3.40.50.880">
    <property type="match status" value="1"/>
</dbReference>